<evidence type="ECO:0000256" key="4">
    <source>
        <dbReference type="ARBA" id="ARBA00023125"/>
    </source>
</evidence>
<sequence length="190" mass="21012">MERLDILLVDDDLLVRHVIADEIAEAGHFVLTVACGEAALEALADNPAITLVLVDYAMPGMMGPDLIREIRNRRPDLKVAMLTGYAEILRMNERHDDYPIIAKGLRMEELIKAVEAAARGEATEVAEDAASTRVEMVLEQMAPRPAVEGIQRQLYTLYERTLQDNLPQPLTKLLDKLGDGGTPSDPRKPS</sequence>
<evidence type="ECO:0000256" key="5">
    <source>
        <dbReference type="ARBA" id="ARBA00023163"/>
    </source>
</evidence>
<evidence type="ECO:0000256" key="1">
    <source>
        <dbReference type="ARBA" id="ARBA00022553"/>
    </source>
</evidence>
<dbReference type="KEGG" id="bid:Bind_0495"/>
<dbReference type="GO" id="GO:0032993">
    <property type="term" value="C:protein-DNA complex"/>
    <property type="evidence" value="ECO:0007669"/>
    <property type="project" value="TreeGrafter"/>
</dbReference>
<evidence type="ECO:0000313" key="8">
    <source>
        <dbReference type="EMBL" id="ACB94148.1"/>
    </source>
</evidence>
<dbReference type="InterPro" id="IPR011006">
    <property type="entry name" value="CheY-like_superfamily"/>
</dbReference>
<evidence type="ECO:0000256" key="6">
    <source>
        <dbReference type="PROSITE-ProRule" id="PRU00169"/>
    </source>
</evidence>
<accession>B2IEV7</accession>
<dbReference type="SUPFAM" id="SSF52172">
    <property type="entry name" value="CheY-like"/>
    <property type="match status" value="1"/>
</dbReference>
<reference evidence="8 9" key="2">
    <citation type="journal article" date="2010" name="J. Bacteriol.">
        <title>Complete genome sequence of Beijerinckia indica subsp. indica.</title>
        <authorList>
            <person name="Tamas I."/>
            <person name="Dedysh S.N."/>
            <person name="Liesack W."/>
            <person name="Stott M.B."/>
            <person name="Alam M."/>
            <person name="Murrell J.C."/>
            <person name="Dunfield P.F."/>
        </authorList>
    </citation>
    <scope>NUCLEOTIDE SEQUENCE [LARGE SCALE GENOMIC DNA]</scope>
    <source>
        <strain evidence="9">ATCC 9039 / DSM 1715 / NCIMB 8712</strain>
    </source>
</reference>
<evidence type="ECO:0000313" key="9">
    <source>
        <dbReference type="Proteomes" id="UP000001695"/>
    </source>
</evidence>
<dbReference type="GO" id="GO:0005829">
    <property type="term" value="C:cytosol"/>
    <property type="evidence" value="ECO:0007669"/>
    <property type="project" value="TreeGrafter"/>
</dbReference>
<evidence type="ECO:0000256" key="3">
    <source>
        <dbReference type="ARBA" id="ARBA00023015"/>
    </source>
</evidence>
<keyword evidence="5" id="KW-0804">Transcription</keyword>
<evidence type="ECO:0000256" key="2">
    <source>
        <dbReference type="ARBA" id="ARBA00023012"/>
    </source>
</evidence>
<dbReference type="STRING" id="395963.Bind_0495"/>
<dbReference type="AlphaFoldDB" id="B2IEV7"/>
<dbReference type="Proteomes" id="UP000001695">
    <property type="component" value="Chromosome"/>
</dbReference>
<feature type="domain" description="Response regulatory" evidence="7">
    <location>
        <begin position="5"/>
        <end position="118"/>
    </location>
</feature>
<dbReference type="Pfam" id="PF00072">
    <property type="entry name" value="Response_reg"/>
    <property type="match status" value="1"/>
</dbReference>
<gene>
    <name evidence="8" type="ordered locus">Bind_0495</name>
</gene>
<protein>
    <submittedName>
        <fullName evidence="8">Response regulator receiver protein</fullName>
    </submittedName>
</protein>
<keyword evidence="2" id="KW-0902">Two-component regulatory system</keyword>
<feature type="modified residue" description="4-aspartylphosphate" evidence="6">
    <location>
        <position position="55"/>
    </location>
</feature>
<keyword evidence="1 6" id="KW-0597">Phosphoprotein</keyword>
<keyword evidence="4" id="KW-0238">DNA-binding</keyword>
<dbReference type="GO" id="GO:0000976">
    <property type="term" value="F:transcription cis-regulatory region binding"/>
    <property type="evidence" value="ECO:0007669"/>
    <property type="project" value="TreeGrafter"/>
</dbReference>
<evidence type="ECO:0000259" key="7">
    <source>
        <dbReference type="PROSITE" id="PS50110"/>
    </source>
</evidence>
<keyword evidence="9" id="KW-1185">Reference proteome</keyword>
<dbReference type="PANTHER" id="PTHR48111">
    <property type="entry name" value="REGULATOR OF RPOS"/>
    <property type="match status" value="1"/>
</dbReference>
<dbReference type="EMBL" id="CP001016">
    <property type="protein sequence ID" value="ACB94148.1"/>
    <property type="molecule type" value="Genomic_DNA"/>
</dbReference>
<dbReference type="HOGENOM" id="CLU_1425473_0_0_5"/>
<proteinExistence type="predicted"/>
<dbReference type="RefSeq" id="WP_012383506.1">
    <property type="nucleotide sequence ID" value="NC_010581.1"/>
</dbReference>
<dbReference type="InterPro" id="IPR001789">
    <property type="entry name" value="Sig_transdc_resp-reg_receiver"/>
</dbReference>
<dbReference type="PROSITE" id="PS50110">
    <property type="entry name" value="RESPONSE_REGULATORY"/>
    <property type="match status" value="1"/>
</dbReference>
<dbReference type="OrthoDB" id="9796100at2"/>
<reference evidence="9" key="1">
    <citation type="submission" date="2008-03" db="EMBL/GenBank/DDBJ databases">
        <title>Complete sequence of chromosome of Beijerinckia indica subsp. indica ATCC 9039.</title>
        <authorList>
            <consortium name="US DOE Joint Genome Institute"/>
            <person name="Copeland A."/>
            <person name="Lucas S."/>
            <person name="Lapidus A."/>
            <person name="Glavina del Rio T."/>
            <person name="Dalin E."/>
            <person name="Tice H."/>
            <person name="Bruce D."/>
            <person name="Goodwin L."/>
            <person name="Pitluck S."/>
            <person name="LaButti K."/>
            <person name="Schmutz J."/>
            <person name="Larimer F."/>
            <person name="Land M."/>
            <person name="Hauser L."/>
            <person name="Kyrpides N."/>
            <person name="Mikhailova N."/>
            <person name="Dunfield P.F."/>
            <person name="Dedysh S.N."/>
            <person name="Liesack W."/>
            <person name="Saw J.H."/>
            <person name="Alam M."/>
            <person name="Chen Y."/>
            <person name="Murrell J.C."/>
            <person name="Richardson P."/>
        </authorList>
    </citation>
    <scope>NUCLEOTIDE SEQUENCE [LARGE SCALE GENOMIC DNA]</scope>
    <source>
        <strain evidence="9">ATCC 9039 / DSM 1715 / NCIMB 8712</strain>
    </source>
</reference>
<name>B2IEV7_BEII9</name>
<dbReference type="eggNOG" id="COG2197">
    <property type="taxonomic scope" value="Bacteria"/>
</dbReference>
<organism evidence="8 9">
    <name type="scientific">Beijerinckia indica subsp. indica (strain ATCC 9039 / DSM 1715 / NCIMB 8712)</name>
    <dbReference type="NCBI Taxonomy" id="395963"/>
    <lineage>
        <taxon>Bacteria</taxon>
        <taxon>Pseudomonadati</taxon>
        <taxon>Pseudomonadota</taxon>
        <taxon>Alphaproteobacteria</taxon>
        <taxon>Hyphomicrobiales</taxon>
        <taxon>Beijerinckiaceae</taxon>
        <taxon>Beijerinckia</taxon>
    </lineage>
</organism>
<dbReference type="PANTHER" id="PTHR48111:SF1">
    <property type="entry name" value="TWO-COMPONENT RESPONSE REGULATOR ORR33"/>
    <property type="match status" value="1"/>
</dbReference>
<dbReference type="InterPro" id="IPR039420">
    <property type="entry name" value="WalR-like"/>
</dbReference>
<keyword evidence="3" id="KW-0805">Transcription regulation</keyword>
<dbReference type="GO" id="GO:0006355">
    <property type="term" value="P:regulation of DNA-templated transcription"/>
    <property type="evidence" value="ECO:0007669"/>
    <property type="project" value="TreeGrafter"/>
</dbReference>
<dbReference type="SMART" id="SM00448">
    <property type="entry name" value="REC"/>
    <property type="match status" value="1"/>
</dbReference>
<dbReference type="Gene3D" id="3.40.50.2300">
    <property type="match status" value="1"/>
</dbReference>
<dbReference type="GO" id="GO:0000156">
    <property type="term" value="F:phosphorelay response regulator activity"/>
    <property type="evidence" value="ECO:0007669"/>
    <property type="project" value="TreeGrafter"/>
</dbReference>